<dbReference type="AlphaFoldDB" id="A0ABD4E1F3"/>
<feature type="region of interest" description="Disordered" evidence="1">
    <location>
        <begin position="33"/>
        <end position="108"/>
    </location>
</feature>
<organism evidence="2 3">
    <name type="scientific">Burkholderia ubonensis</name>
    <dbReference type="NCBI Taxonomy" id="101571"/>
    <lineage>
        <taxon>Bacteria</taxon>
        <taxon>Pseudomonadati</taxon>
        <taxon>Pseudomonadota</taxon>
        <taxon>Betaproteobacteria</taxon>
        <taxon>Burkholderiales</taxon>
        <taxon>Burkholderiaceae</taxon>
        <taxon>Burkholderia</taxon>
        <taxon>Burkholderia cepacia complex</taxon>
    </lineage>
</organism>
<dbReference type="EMBL" id="LPAD01000071">
    <property type="protein sequence ID" value="KVN83461.1"/>
    <property type="molecule type" value="Genomic_DNA"/>
</dbReference>
<protein>
    <recommendedName>
        <fullName evidence="4">Terminase small subunit</fullName>
    </recommendedName>
</protein>
<evidence type="ECO:0008006" key="4">
    <source>
        <dbReference type="Google" id="ProtNLM"/>
    </source>
</evidence>
<feature type="compositionally biased region" description="Basic and acidic residues" evidence="1">
    <location>
        <begin position="61"/>
        <end position="70"/>
    </location>
</feature>
<feature type="compositionally biased region" description="Low complexity" evidence="1">
    <location>
        <begin position="77"/>
        <end position="98"/>
    </location>
</feature>
<evidence type="ECO:0000313" key="3">
    <source>
        <dbReference type="Proteomes" id="UP000057910"/>
    </source>
</evidence>
<comment type="caution">
    <text evidence="2">The sequence shown here is derived from an EMBL/GenBank/DDBJ whole genome shotgun (WGS) entry which is preliminary data.</text>
</comment>
<evidence type="ECO:0000256" key="1">
    <source>
        <dbReference type="SAM" id="MobiDB-lite"/>
    </source>
</evidence>
<accession>A0ABD4E1F3</accession>
<feature type="region of interest" description="Disordered" evidence="1">
    <location>
        <begin position="266"/>
        <end position="286"/>
    </location>
</feature>
<reference evidence="2 3" key="1">
    <citation type="submission" date="2015-11" db="EMBL/GenBank/DDBJ databases">
        <title>Expanding the genomic diversity of Burkholderia species for the development of highly accurate diagnostics.</title>
        <authorList>
            <person name="Sahl J."/>
            <person name="Keim P."/>
            <person name="Wagner D."/>
        </authorList>
    </citation>
    <scope>NUCLEOTIDE SEQUENCE [LARGE SCALE GENOMIC DNA]</scope>
    <source>
        <strain evidence="2 3">MSMB1585WGS</strain>
    </source>
</reference>
<gene>
    <name evidence="2" type="ORF">WJ68_16245</name>
</gene>
<proteinExistence type="predicted"/>
<dbReference type="RefSeq" id="WP_060040313.1">
    <property type="nucleotide sequence ID" value="NZ_LPAD01000071.1"/>
</dbReference>
<feature type="region of interest" description="Disordered" evidence="1">
    <location>
        <begin position="1"/>
        <end position="21"/>
    </location>
</feature>
<sequence>MATKTITTGGRRAGKTTAMNDQVAQANAKGAAAAVVGREGVTVHEPGKKPRKVPRTQVTDAPKDGKEKRTAARKTAAKSPAKGKAAPKAVKPPVEPASTPAPAAKRPVGRPTVYRDEFCNMLLSFFRIDVEREVEVTKQDKDGKPVTVTETVVNRFPTLERFADSINVTRQTLHDWATAVESDGTTLKHPEFSYTYARARDLQAALIQEGGMGGLYESRFATLAAKNLAGWRDQVEQTVTATVTQATVDELDALYADGMAQAEAGRNAVAARRQAREEAQLAGQGK</sequence>
<name>A0ABD4E1F3_9BURK</name>
<evidence type="ECO:0000313" key="2">
    <source>
        <dbReference type="EMBL" id="KVN83461.1"/>
    </source>
</evidence>
<dbReference type="Proteomes" id="UP000057910">
    <property type="component" value="Unassembled WGS sequence"/>
</dbReference>
<dbReference type="Gene3D" id="1.10.132.80">
    <property type="match status" value="1"/>
</dbReference>